<organism evidence="14 15">
    <name type="scientific">Dinothrombium tinctorium</name>
    <dbReference type="NCBI Taxonomy" id="1965070"/>
    <lineage>
        <taxon>Eukaryota</taxon>
        <taxon>Metazoa</taxon>
        <taxon>Ecdysozoa</taxon>
        <taxon>Arthropoda</taxon>
        <taxon>Chelicerata</taxon>
        <taxon>Arachnida</taxon>
        <taxon>Acari</taxon>
        <taxon>Acariformes</taxon>
        <taxon>Trombidiformes</taxon>
        <taxon>Prostigmata</taxon>
        <taxon>Anystina</taxon>
        <taxon>Parasitengona</taxon>
        <taxon>Trombidioidea</taxon>
        <taxon>Trombidiidae</taxon>
        <taxon>Dinothrombium</taxon>
    </lineage>
</organism>
<feature type="chain" id="PRO_5022261354" evidence="11">
    <location>
        <begin position="20"/>
        <end position="324"/>
    </location>
</feature>
<evidence type="ECO:0000256" key="8">
    <source>
        <dbReference type="ARBA" id="ARBA00023065"/>
    </source>
</evidence>
<dbReference type="PANTHER" id="PTHR18945">
    <property type="entry name" value="NEUROTRANSMITTER GATED ION CHANNEL"/>
    <property type="match status" value="1"/>
</dbReference>
<dbReference type="STRING" id="1965070.A0A443QS48"/>
<dbReference type="PRINTS" id="PR00252">
    <property type="entry name" value="NRIONCHANNEL"/>
</dbReference>
<evidence type="ECO:0000256" key="5">
    <source>
        <dbReference type="ARBA" id="ARBA00022692"/>
    </source>
</evidence>
<keyword evidence="5 11" id="KW-0812">Transmembrane</keyword>
<evidence type="ECO:0000259" key="12">
    <source>
        <dbReference type="Pfam" id="PF02931"/>
    </source>
</evidence>
<sequence length="324" mass="37552">MEKNFFLCAVLQMILVSDATHLVEIIVTKNYDRLLPPKPNDNEAVQVNVSMHVLNVRSVRTKDLSFTVDLFIHQKWIDDRLMFPKNMTKDKFISLQSVWKQRIWNPITFFKNGIAGDLTSENFRTNYFLLYENKIVQMSSRVSVVLVCEMDFSKYPHDYHFCNISLMNRSFSCISSTMILKRNMGNTVPLKYIPSLTIVVAAFVNFWVPINTIPARISLVVTSLLALITQQLQITSGLRTSYTVAINIWMNLCTTLVFLCLIETAIAIIWEQKKKRKTAKINPVDEEEAETENKIKKLFQKLEKQDRNPIDQASKCLFPSIFMF</sequence>
<dbReference type="InterPro" id="IPR018000">
    <property type="entry name" value="Neurotransmitter_ion_chnl_CS"/>
</dbReference>
<keyword evidence="8 11" id="KW-0406">Ion transport</keyword>
<feature type="transmembrane region" description="Helical" evidence="11">
    <location>
        <begin position="246"/>
        <end position="270"/>
    </location>
</feature>
<dbReference type="InterPro" id="IPR006201">
    <property type="entry name" value="Neur_channel"/>
</dbReference>
<evidence type="ECO:0000313" key="14">
    <source>
        <dbReference type="EMBL" id="RWS05847.1"/>
    </source>
</evidence>
<keyword evidence="14" id="KW-0675">Receptor</keyword>
<feature type="non-terminal residue" evidence="14">
    <location>
        <position position="324"/>
    </location>
</feature>
<evidence type="ECO:0000259" key="13">
    <source>
        <dbReference type="Pfam" id="PF02932"/>
    </source>
</evidence>
<dbReference type="PRINTS" id="PR00253">
    <property type="entry name" value="GABAARECEPTR"/>
</dbReference>
<dbReference type="InterPro" id="IPR036719">
    <property type="entry name" value="Neuro-gated_channel_TM_sf"/>
</dbReference>
<evidence type="ECO:0000256" key="1">
    <source>
        <dbReference type="ARBA" id="ARBA00004141"/>
    </source>
</evidence>
<dbReference type="GO" id="GO:0005886">
    <property type="term" value="C:plasma membrane"/>
    <property type="evidence" value="ECO:0007669"/>
    <property type="project" value="UniProtKB-SubCell"/>
</dbReference>
<dbReference type="AlphaFoldDB" id="A0A443QS48"/>
<dbReference type="InterPro" id="IPR006029">
    <property type="entry name" value="Neurotrans-gated_channel_TM"/>
</dbReference>
<dbReference type="GO" id="GO:0005254">
    <property type="term" value="F:chloride channel activity"/>
    <property type="evidence" value="ECO:0007669"/>
    <property type="project" value="UniProtKB-ARBA"/>
</dbReference>
<comment type="caution">
    <text evidence="11">Lacks conserved residue(s) required for the propagation of feature annotation.</text>
</comment>
<dbReference type="InterPro" id="IPR036734">
    <property type="entry name" value="Neur_chan_lig-bd_sf"/>
</dbReference>
<keyword evidence="3 11" id="KW-0813">Transport</keyword>
<dbReference type="GO" id="GO:0005230">
    <property type="term" value="F:extracellular ligand-gated monoatomic ion channel activity"/>
    <property type="evidence" value="ECO:0007669"/>
    <property type="project" value="InterPro"/>
</dbReference>
<feature type="transmembrane region" description="Helical" evidence="11">
    <location>
        <begin position="192"/>
        <end position="210"/>
    </location>
</feature>
<keyword evidence="4" id="KW-1003">Cell membrane</keyword>
<dbReference type="GO" id="GO:0004888">
    <property type="term" value="F:transmembrane signaling receptor activity"/>
    <property type="evidence" value="ECO:0007669"/>
    <property type="project" value="InterPro"/>
</dbReference>
<reference evidence="14 15" key="1">
    <citation type="journal article" date="2018" name="Gigascience">
        <title>Genomes of trombidid mites reveal novel predicted allergens and laterally-transferred genes associated with secondary metabolism.</title>
        <authorList>
            <person name="Dong X."/>
            <person name="Chaisiri K."/>
            <person name="Xia D."/>
            <person name="Armstrong S.D."/>
            <person name="Fang Y."/>
            <person name="Donnelly M.J."/>
            <person name="Kadowaki T."/>
            <person name="McGarry J.W."/>
            <person name="Darby A.C."/>
            <person name="Makepeace B.L."/>
        </authorList>
    </citation>
    <scope>NUCLEOTIDE SEQUENCE [LARGE SCALE GENOMIC DNA]</scope>
    <source>
        <strain evidence="14">UoL-WK</strain>
    </source>
</reference>
<evidence type="ECO:0000256" key="9">
    <source>
        <dbReference type="ARBA" id="ARBA00023136"/>
    </source>
</evidence>
<accession>A0A443QS48</accession>
<gene>
    <name evidence="14" type="ORF">B4U79_04691</name>
</gene>
<evidence type="ECO:0000256" key="11">
    <source>
        <dbReference type="RuleBase" id="RU000687"/>
    </source>
</evidence>
<dbReference type="SUPFAM" id="SSF63712">
    <property type="entry name" value="Nicotinic receptor ligand binding domain-like"/>
    <property type="match status" value="1"/>
</dbReference>
<dbReference type="Gene3D" id="1.20.58.390">
    <property type="entry name" value="Neurotransmitter-gated ion-channel transmembrane domain"/>
    <property type="match status" value="1"/>
</dbReference>
<feature type="domain" description="Neurotransmitter-gated ion-channel transmembrane" evidence="13">
    <location>
        <begin position="192"/>
        <end position="301"/>
    </location>
</feature>
<evidence type="ECO:0000256" key="4">
    <source>
        <dbReference type="ARBA" id="ARBA00022475"/>
    </source>
</evidence>
<dbReference type="Pfam" id="PF02931">
    <property type="entry name" value="Neur_chan_LBD"/>
    <property type="match status" value="1"/>
</dbReference>
<dbReference type="GO" id="GO:0099095">
    <property type="term" value="F:ligand-gated monoatomic anion channel activity"/>
    <property type="evidence" value="ECO:0007669"/>
    <property type="project" value="UniProtKB-ARBA"/>
</dbReference>
<dbReference type="OrthoDB" id="6422395at2759"/>
<comment type="subcellular location">
    <subcellularLocation>
        <location evidence="2">Cell membrane</location>
    </subcellularLocation>
    <subcellularLocation>
        <location evidence="1">Membrane</location>
        <topology evidence="1">Multi-pass membrane protein</topology>
    </subcellularLocation>
</comment>
<dbReference type="Pfam" id="PF02932">
    <property type="entry name" value="Neur_chan_memb"/>
    <property type="match status" value="1"/>
</dbReference>
<dbReference type="SUPFAM" id="SSF90112">
    <property type="entry name" value="Neurotransmitter-gated ion-channel transmembrane pore"/>
    <property type="match status" value="1"/>
</dbReference>
<dbReference type="InterPro" id="IPR006028">
    <property type="entry name" value="GABAA/Glycine_rcpt"/>
</dbReference>
<dbReference type="InterPro" id="IPR006202">
    <property type="entry name" value="Neur_chan_lig-bd"/>
</dbReference>
<dbReference type="InterPro" id="IPR038050">
    <property type="entry name" value="Neuro_actylchol_rec"/>
</dbReference>
<dbReference type="Gene3D" id="2.70.170.10">
    <property type="entry name" value="Neurotransmitter-gated ion-channel ligand-binding domain"/>
    <property type="match status" value="1"/>
</dbReference>
<evidence type="ECO:0000313" key="15">
    <source>
        <dbReference type="Proteomes" id="UP000285301"/>
    </source>
</evidence>
<feature type="domain" description="Neurotransmitter-gated ion-channel ligand-binding" evidence="12">
    <location>
        <begin position="23"/>
        <end position="167"/>
    </location>
</feature>
<name>A0A443QS48_9ACAR</name>
<dbReference type="PROSITE" id="PS00236">
    <property type="entry name" value="NEUROTR_ION_CHANNEL"/>
    <property type="match status" value="1"/>
</dbReference>
<keyword evidence="7 11" id="KW-1133">Transmembrane helix</keyword>
<feature type="signal peptide" evidence="11">
    <location>
        <begin position="1"/>
        <end position="19"/>
    </location>
</feature>
<keyword evidence="9 11" id="KW-0472">Membrane</keyword>
<dbReference type="Proteomes" id="UP000285301">
    <property type="component" value="Unassembled WGS sequence"/>
</dbReference>
<evidence type="ECO:0000256" key="3">
    <source>
        <dbReference type="ARBA" id="ARBA00022448"/>
    </source>
</evidence>
<evidence type="ECO:0000256" key="6">
    <source>
        <dbReference type="ARBA" id="ARBA00022729"/>
    </source>
</evidence>
<evidence type="ECO:0000256" key="10">
    <source>
        <dbReference type="ARBA" id="ARBA00023303"/>
    </source>
</evidence>
<dbReference type="EMBL" id="NCKU01004514">
    <property type="protein sequence ID" value="RWS05847.1"/>
    <property type="molecule type" value="Genomic_DNA"/>
</dbReference>
<evidence type="ECO:0000256" key="7">
    <source>
        <dbReference type="ARBA" id="ARBA00022989"/>
    </source>
</evidence>
<evidence type="ECO:0000256" key="2">
    <source>
        <dbReference type="ARBA" id="ARBA00004236"/>
    </source>
</evidence>
<keyword evidence="10 11" id="KW-0407">Ion channel</keyword>
<comment type="similarity">
    <text evidence="11">Belongs to the ligand-gated ion channel (TC 1.A.9) family.</text>
</comment>
<proteinExistence type="inferred from homology"/>
<protein>
    <submittedName>
        <fullName evidence="14">Glycine receptor subunit alphaZ1-like protein</fullName>
    </submittedName>
</protein>
<comment type="caution">
    <text evidence="14">The sequence shown here is derived from an EMBL/GenBank/DDBJ whole genome shotgun (WGS) entry which is preliminary data.</text>
</comment>
<keyword evidence="15" id="KW-1185">Reference proteome</keyword>
<keyword evidence="6 11" id="KW-0732">Signal</keyword>